<evidence type="ECO:0000256" key="4">
    <source>
        <dbReference type="ARBA" id="ARBA00023172"/>
    </source>
</evidence>
<dbReference type="GO" id="GO:0043590">
    <property type="term" value="C:bacterial nucleoid"/>
    <property type="evidence" value="ECO:0007669"/>
    <property type="project" value="TreeGrafter"/>
</dbReference>
<dbReference type="InterPro" id="IPR003717">
    <property type="entry name" value="RecO"/>
</dbReference>
<dbReference type="InterPro" id="IPR037278">
    <property type="entry name" value="ARFGAP/RecO"/>
</dbReference>
<keyword evidence="4 7" id="KW-0233">DNA recombination</keyword>
<evidence type="ECO:0000256" key="1">
    <source>
        <dbReference type="ARBA" id="ARBA00007452"/>
    </source>
</evidence>
<organism evidence="9 10">
    <name type="scientific">Paenibacillus antri</name>
    <dbReference type="NCBI Taxonomy" id="2582848"/>
    <lineage>
        <taxon>Bacteria</taxon>
        <taxon>Bacillati</taxon>
        <taxon>Bacillota</taxon>
        <taxon>Bacilli</taxon>
        <taxon>Bacillales</taxon>
        <taxon>Paenibacillaceae</taxon>
        <taxon>Paenibacillus</taxon>
    </lineage>
</organism>
<feature type="domain" description="DNA replication/recombination mediator RecO N-terminal" evidence="8">
    <location>
        <begin position="1"/>
        <end position="80"/>
    </location>
</feature>
<dbReference type="InterPro" id="IPR012340">
    <property type="entry name" value="NA-bd_OB-fold"/>
</dbReference>
<dbReference type="EMBL" id="VCIW01000015">
    <property type="protein sequence ID" value="TLS50351.1"/>
    <property type="molecule type" value="Genomic_DNA"/>
</dbReference>
<proteinExistence type="inferred from homology"/>
<dbReference type="OrthoDB" id="9797083at2"/>
<dbReference type="NCBIfam" id="TIGR00613">
    <property type="entry name" value="reco"/>
    <property type="match status" value="1"/>
</dbReference>
<dbReference type="PANTHER" id="PTHR33991">
    <property type="entry name" value="DNA REPAIR PROTEIN RECO"/>
    <property type="match status" value="1"/>
</dbReference>
<reference evidence="9 10" key="1">
    <citation type="submission" date="2019-05" db="EMBL/GenBank/DDBJ databases">
        <authorList>
            <person name="Narsing Rao M.P."/>
            <person name="Li W.J."/>
        </authorList>
    </citation>
    <scope>NUCLEOTIDE SEQUENCE [LARGE SCALE GENOMIC DNA]</scope>
    <source>
        <strain evidence="9 10">SYSU_K30003</strain>
    </source>
</reference>
<dbReference type="Gene3D" id="1.20.1440.120">
    <property type="entry name" value="Recombination protein O, C-terminal domain"/>
    <property type="match status" value="1"/>
</dbReference>
<dbReference type="RefSeq" id="WP_138196061.1">
    <property type="nucleotide sequence ID" value="NZ_VCIW01000015.1"/>
</dbReference>
<name>A0A5R9G3E0_9BACL</name>
<evidence type="ECO:0000313" key="10">
    <source>
        <dbReference type="Proteomes" id="UP000309676"/>
    </source>
</evidence>
<dbReference type="GO" id="GO:0006302">
    <property type="term" value="P:double-strand break repair"/>
    <property type="evidence" value="ECO:0007669"/>
    <property type="project" value="TreeGrafter"/>
</dbReference>
<protein>
    <recommendedName>
        <fullName evidence="2 7">DNA repair protein RecO</fullName>
    </recommendedName>
    <alternativeName>
        <fullName evidence="6 7">Recombination protein O</fullName>
    </alternativeName>
</protein>
<dbReference type="SUPFAM" id="SSF50249">
    <property type="entry name" value="Nucleic acid-binding proteins"/>
    <property type="match status" value="1"/>
</dbReference>
<dbReference type="GO" id="GO:0006310">
    <property type="term" value="P:DNA recombination"/>
    <property type="evidence" value="ECO:0007669"/>
    <property type="project" value="UniProtKB-UniRule"/>
</dbReference>
<comment type="function">
    <text evidence="7">Involved in DNA repair and RecF pathway recombination.</text>
</comment>
<evidence type="ECO:0000256" key="2">
    <source>
        <dbReference type="ARBA" id="ARBA00021310"/>
    </source>
</evidence>
<dbReference type="HAMAP" id="MF_00201">
    <property type="entry name" value="RecO"/>
    <property type="match status" value="1"/>
</dbReference>
<accession>A0A5R9G3E0</accession>
<keyword evidence="5 7" id="KW-0234">DNA repair</keyword>
<gene>
    <name evidence="7 9" type="primary">recO</name>
    <name evidence="9" type="ORF">FE782_20195</name>
</gene>
<dbReference type="PANTHER" id="PTHR33991:SF1">
    <property type="entry name" value="DNA REPAIR PROTEIN RECO"/>
    <property type="match status" value="1"/>
</dbReference>
<sequence length="270" mass="29311">MLHRVEGIVIRSVEYGEGNLIVTLMTGEFGKVGVMVRGAKKTRSRHAAVTQLYTYGEYVYYKSNTGTLGTLNHAELLDAFSGIRGDLRRSAYAAYFAEVTDRLVPDGEASAFLYEQLKAAYEALSGGKEPAVVGAMLELKLFAFSGVSPITQECAECGRSPEPQEAAFWSPAAGGLVCVSCAGAFADRTPLAPGVRKLLPVLQRADLRRLGDVNVKPRTRADLKQTMRRWFETHADVRLRTRAVLDQIEAVYADDDAGDDPADASGRDGS</sequence>
<dbReference type="Proteomes" id="UP000309676">
    <property type="component" value="Unassembled WGS sequence"/>
</dbReference>
<evidence type="ECO:0000313" key="9">
    <source>
        <dbReference type="EMBL" id="TLS50351.1"/>
    </source>
</evidence>
<evidence type="ECO:0000256" key="6">
    <source>
        <dbReference type="ARBA" id="ARBA00033409"/>
    </source>
</evidence>
<evidence type="ECO:0000256" key="5">
    <source>
        <dbReference type="ARBA" id="ARBA00023204"/>
    </source>
</evidence>
<evidence type="ECO:0000256" key="7">
    <source>
        <dbReference type="HAMAP-Rule" id="MF_00201"/>
    </source>
</evidence>
<evidence type="ECO:0000259" key="8">
    <source>
        <dbReference type="Pfam" id="PF11967"/>
    </source>
</evidence>
<comment type="similarity">
    <text evidence="1 7">Belongs to the RecO family.</text>
</comment>
<dbReference type="Pfam" id="PF02565">
    <property type="entry name" value="RecO_C"/>
    <property type="match status" value="1"/>
</dbReference>
<dbReference type="InterPro" id="IPR042242">
    <property type="entry name" value="RecO_C"/>
</dbReference>
<evidence type="ECO:0000256" key="3">
    <source>
        <dbReference type="ARBA" id="ARBA00022763"/>
    </source>
</evidence>
<comment type="caution">
    <text evidence="9">The sequence shown here is derived from an EMBL/GenBank/DDBJ whole genome shotgun (WGS) entry which is preliminary data.</text>
</comment>
<keyword evidence="10" id="KW-1185">Reference proteome</keyword>
<dbReference type="AlphaFoldDB" id="A0A5R9G3E0"/>
<dbReference type="InterPro" id="IPR022572">
    <property type="entry name" value="DNA_rep/recomb_RecO_N"/>
</dbReference>
<keyword evidence="3 7" id="KW-0227">DNA damage</keyword>
<dbReference type="Gene3D" id="2.40.50.140">
    <property type="entry name" value="Nucleic acid-binding proteins"/>
    <property type="match status" value="1"/>
</dbReference>
<dbReference type="Pfam" id="PF11967">
    <property type="entry name" value="RecO_N"/>
    <property type="match status" value="1"/>
</dbReference>
<dbReference type="SUPFAM" id="SSF57863">
    <property type="entry name" value="ArfGap/RecO-like zinc finger"/>
    <property type="match status" value="1"/>
</dbReference>